<comment type="function">
    <text evidence="5">Subunit of the V1 complex of vacuolar(H+)-ATPase (V-ATPase), a multisubunit enzyme composed of a peripheral complex (V1) that hydrolyzes ATP and a membrane integral complex (V0) that translocates protons. V-ATPase is responsible for acidifying and maintaining the pH of intracellular compartments and in some cell types, is targeted to the plasma membrane, where it is responsible for acidifying the extracellular environment.</text>
</comment>
<dbReference type="KEGG" id="soy:115878354"/>
<name>A0A6J2XJ21_SITOR</name>
<keyword evidence="2 5" id="KW-0813">Transport</keyword>
<sequence length="124" mass="14630">MASHQTQGIQQLLAAEKRAAEKVAEARKRKVKRIKQARDEAQAEIEAYRNERERQFREYEARHMGSKEDVAARIDKDTQVYLQNMEKLVQDNKDQVIKELISLAVDITPEVHRNYFIMRSFNKI</sequence>
<protein>
    <recommendedName>
        <fullName evidence="5">V-type proton ATPase subunit G</fullName>
    </recommendedName>
</protein>
<dbReference type="FunFam" id="1.20.5.2950:FF:000001">
    <property type="entry name" value="V-type proton ATPase subunit G"/>
    <property type="match status" value="1"/>
</dbReference>
<evidence type="ECO:0000256" key="1">
    <source>
        <dbReference type="ARBA" id="ARBA00010066"/>
    </source>
</evidence>
<dbReference type="AlphaFoldDB" id="A0A6J2XJ21"/>
<evidence type="ECO:0000313" key="7">
    <source>
        <dbReference type="Proteomes" id="UP000504635"/>
    </source>
</evidence>
<proteinExistence type="inferred from homology"/>
<comment type="subunit">
    <text evidence="5">V-ATPase is a heteromultimeric enzyme made up of two complexes: the ATP-hydrolytic V1 complex and the proton translocation V0 complex.</text>
</comment>
<dbReference type="Pfam" id="PF03179">
    <property type="entry name" value="V-ATPase_G"/>
    <property type="match status" value="1"/>
</dbReference>
<keyword evidence="7" id="KW-1185">Reference proteome</keyword>
<keyword evidence="4 5" id="KW-0406">Ion transport</keyword>
<dbReference type="GeneID" id="115878354"/>
<feature type="coiled-coil region" evidence="6">
    <location>
        <begin position="9"/>
        <end position="58"/>
    </location>
</feature>
<dbReference type="PANTHER" id="PTHR12713">
    <property type="entry name" value="VACUOLAR ATP SYNTHASE SUBUNIT G"/>
    <property type="match status" value="1"/>
</dbReference>
<evidence type="ECO:0000313" key="8">
    <source>
        <dbReference type="RefSeq" id="XP_030750684.1"/>
    </source>
</evidence>
<evidence type="ECO:0000256" key="5">
    <source>
        <dbReference type="RuleBase" id="RU364019"/>
    </source>
</evidence>
<dbReference type="RefSeq" id="XP_030750684.1">
    <property type="nucleotide sequence ID" value="XM_030894824.1"/>
</dbReference>
<dbReference type="InParanoid" id="A0A6J2XJ21"/>
<dbReference type="GO" id="GO:0046961">
    <property type="term" value="F:proton-transporting ATPase activity, rotational mechanism"/>
    <property type="evidence" value="ECO:0007669"/>
    <property type="project" value="InterPro"/>
</dbReference>
<dbReference type="OrthoDB" id="250802at2759"/>
<dbReference type="Proteomes" id="UP000504635">
    <property type="component" value="Unplaced"/>
</dbReference>
<comment type="similarity">
    <text evidence="1 5">Belongs to the V-ATPase G subunit family.</text>
</comment>
<dbReference type="NCBIfam" id="TIGR01147">
    <property type="entry name" value="V_ATP_synt_G"/>
    <property type="match status" value="1"/>
</dbReference>
<dbReference type="GO" id="GO:0097401">
    <property type="term" value="P:synaptic vesicle lumen acidification"/>
    <property type="evidence" value="ECO:0007669"/>
    <property type="project" value="TreeGrafter"/>
</dbReference>
<reference evidence="8" key="1">
    <citation type="submission" date="2025-08" db="UniProtKB">
        <authorList>
            <consortium name="RefSeq"/>
        </authorList>
    </citation>
    <scope>IDENTIFICATION</scope>
    <source>
        <tissue evidence="8">Gonads</tissue>
    </source>
</reference>
<organism evidence="7 8">
    <name type="scientific">Sitophilus oryzae</name>
    <name type="common">Rice weevil</name>
    <name type="synonym">Curculio oryzae</name>
    <dbReference type="NCBI Taxonomy" id="7048"/>
    <lineage>
        <taxon>Eukaryota</taxon>
        <taxon>Metazoa</taxon>
        <taxon>Ecdysozoa</taxon>
        <taxon>Arthropoda</taxon>
        <taxon>Hexapoda</taxon>
        <taxon>Insecta</taxon>
        <taxon>Pterygota</taxon>
        <taxon>Neoptera</taxon>
        <taxon>Endopterygota</taxon>
        <taxon>Coleoptera</taxon>
        <taxon>Polyphaga</taxon>
        <taxon>Cucujiformia</taxon>
        <taxon>Curculionidae</taxon>
        <taxon>Dryophthorinae</taxon>
        <taxon>Sitophilus</taxon>
    </lineage>
</organism>
<keyword evidence="6" id="KW-0175">Coiled coil</keyword>
<evidence type="ECO:0000256" key="4">
    <source>
        <dbReference type="ARBA" id="ARBA00023065"/>
    </source>
</evidence>
<keyword evidence="3 5" id="KW-0375">Hydrogen ion transport</keyword>
<dbReference type="GO" id="GO:0016887">
    <property type="term" value="F:ATP hydrolysis activity"/>
    <property type="evidence" value="ECO:0007669"/>
    <property type="project" value="TreeGrafter"/>
</dbReference>
<dbReference type="GO" id="GO:0000221">
    <property type="term" value="C:vacuolar proton-transporting V-type ATPase, V1 domain"/>
    <property type="evidence" value="ECO:0007669"/>
    <property type="project" value="TreeGrafter"/>
</dbReference>
<accession>A0A6J2XJ21</accession>
<evidence type="ECO:0000256" key="2">
    <source>
        <dbReference type="ARBA" id="ARBA00022448"/>
    </source>
</evidence>
<gene>
    <name evidence="8" type="primary">LOC115878354</name>
</gene>
<dbReference type="PANTHER" id="PTHR12713:SF11">
    <property type="entry name" value="V-TYPE PROTON ATPASE SUBUNIT G"/>
    <property type="match status" value="1"/>
</dbReference>
<evidence type="ECO:0000256" key="6">
    <source>
        <dbReference type="SAM" id="Coils"/>
    </source>
</evidence>
<evidence type="ECO:0000256" key="3">
    <source>
        <dbReference type="ARBA" id="ARBA00022781"/>
    </source>
</evidence>
<dbReference type="Gene3D" id="1.20.5.2950">
    <property type="match status" value="1"/>
</dbReference>
<dbReference type="GO" id="GO:0098793">
    <property type="term" value="C:presynapse"/>
    <property type="evidence" value="ECO:0007669"/>
    <property type="project" value="GOC"/>
</dbReference>
<dbReference type="InterPro" id="IPR005124">
    <property type="entry name" value="V-ATPase_G"/>
</dbReference>